<sequence>MNKNLFLFGSIMTKPVRIRSIAEACGLSVAAVSRALKGQPGLKEETRQRVMAVAQEMGYDFSRLRGDKVKRVLFLLHRQHDIARALPFYSLLLLGVEDHCREKGIAMSFLSIGPGDNVEEQIALHHPDALICAGYFESTLIMAVQKTQLPMVLVDLWAPGLPCVNVDNQRGGYLATRHLIDTGRRRIAFLASTATHYSIRQREKGYRQALYESKMIMPPEYEVIASPLVDTSQSLIAAMNELLSLTEPPDAIFAYNDVTAIAAMNICEQRGFRVPQDIAIVGFDDIEPAAWSRPALTTIAVDKHQLGYRAVGLLLEEATAADEMLPVALVVRGSTGKVRKSAQ</sequence>
<comment type="caution">
    <text evidence="5">The sequence shown here is derived from an EMBL/GenBank/DDBJ whole genome shotgun (WGS) entry which is preliminary data.</text>
</comment>
<dbReference type="InterPro" id="IPR010982">
    <property type="entry name" value="Lambda_DNA-bd_dom_sf"/>
</dbReference>
<gene>
    <name evidence="5" type="ORF">M989_03180</name>
</gene>
<organism evidence="5 6">
    <name type="scientific">Kluyvera georgiana ATCC 51603</name>
    <dbReference type="NCBI Taxonomy" id="1354264"/>
    <lineage>
        <taxon>Bacteria</taxon>
        <taxon>Pseudomonadati</taxon>
        <taxon>Pseudomonadota</taxon>
        <taxon>Gammaproteobacteria</taxon>
        <taxon>Enterobacterales</taxon>
        <taxon>Enterobacteriaceae</taxon>
        <taxon>Kluyvera</taxon>
    </lineage>
</organism>
<evidence type="ECO:0000256" key="3">
    <source>
        <dbReference type="ARBA" id="ARBA00023163"/>
    </source>
</evidence>
<dbReference type="AlphaFoldDB" id="A0A1B7JR41"/>
<evidence type="ECO:0000313" key="5">
    <source>
        <dbReference type="EMBL" id="OAT50360.1"/>
    </source>
</evidence>
<dbReference type="PANTHER" id="PTHR30146">
    <property type="entry name" value="LACI-RELATED TRANSCRIPTIONAL REPRESSOR"/>
    <property type="match status" value="1"/>
</dbReference>
<dbReference type="PANTHER" id="PTHR30146:SF109">
    <property type="entry name" value="HTH-TYPE TRANSCRIPTIONAL REGULATOR GALS"/>
    <property type="match status" value="1"/>
</dbReference>
<name>A0A1B7JR41_9ENTR</name>
<reference evidence="5 6" key="1">
    <citation type="submission" date="2016-04" db="EMBL/GenBank/DDBJ databases">
        <title>ATOL: Assembling a taxonomically balanced genome-scale reconstruction of the evolutionary history of the Enterobacteriaceae.</title>
        <authorList>
            <person name="Plunkett G.III."/>
            <person name="Neeno-Eckwall E.C."/>
            <person name="Glasner J.D."/>
            <person name="Perna N.T."/>
        </authorList>
    </citation>
    <scope>NUCLEOTIDE SEQUENCE [LARGE SCALE GENOMIC DNA]</scope>
    <source>
        <strain evidence="5 6">ATCC 51603</strain>
    </source>
</reference>
<keyword evidence="3" id="KW-0804">Transcription</keyword>
<dbReference type="Gene3D" id="3.40.50.2300">
    <property type="match status" value="2"/>
</dbReference>
<protein>
    <submittedName>
        <fullName evidence="5">LacI family transcriptional regulator</fullName>
    </submittedName>
</protein>
<accession>A0A1B7JR41</accession>
<dbReference type="PROSITE" id="PS50932">
    <property type="entry name" value="HTH_LACI_2"/>
    <property type="match status" value="1"/>
</dbReference>
<evidence type="ECO:0000313" key="6">
    <source>
        <dbReference type="Proteomes" id="UP000078386"/>
    </source>
</evidence>
<proteinExistence type="predicted"/>
<dbReference type="SUPFAM" id="SSF53822">
    <property type="entry name" value="Periplasmic binding protein-like I"/>
    <property type="match status" value="1"/>
</dbReference>
<dbReference type="InterPro" id="IPR028082">
    <property type="entry name" value="Peripla_BP_I"/>
</dbReference>
<dbReference type="Proteomes" id="UP000078386">
    <property type="component" value="Unassembled WGS sequence"/>
</dbReference>
<dbReference type="SMART" id="SM00354">
    <property type="entry name" value="HTH_LACI"/>
    <property type="match status" value="1"/>
</dbReference>
<keyword evidence="6" id="KW-1185">Reference proteome</keyword>
<dbReference type="Pfam" id="PF13377">
    <property type="entry name" value="Peripla_BP_3"/>
    <property type="match status" value="1"/>
</dbReference>
<dbReference type="CDD" id="cd06267">
    <property type="entry name" value="PBP1_LacI_sugar_binding-like"/>
    <property type="match status" value="1"/>
</dbReference>
<keyword evidence="1" id="KW-0805">Transcription regulation</keyword>
<dbReference type="InterPro" id="IPR046335">
    <property type="entry name" value="LacI/GalR-like_sensor"/>
</dbReference>
<feature type="domain" description="HTH lacI-type" evidence="4">
    <location>
        <begin position="16"/>
        <end position="70"/>
    </location>
</feature>
<dbReference type="SUPFAM" id="SSF47413">
    <property type="entry name" value="lambda repressor-like DNA-binding domains"/>
    <property type="match status" value="1"/>
</dbReference>
<dbReference type="CDD" id="cd01392">
    <property type="entry name" value="HTH_LacI"/>
    <property type="match status" value="1"/>
</dbReference>
<evidence type="ECO:0000256" key="1">
    <source>
        <dbReference type="ARBA" id="ARBA00023015"/>
    </source>
</evidence>
<dbReference type="InterPro" id="IPR000843">
    <property type="entry name" value="HTH_LacI"/>
</dbReference>
<dbReference type="Pfam" id="PF00356">
    <property type="entry name" value="LacI"/>
    <property type="match status" value="1"/>
</dbReference>
<dbReference type="PATRIC" id="fig|1354264.4.peg.3314"/>
<dbReference type="EMBL" id="LXEU01000065">
    <property type="protein sequence ID" value="OAT50360.1"/>
    <property type="molecule type" value="Genomic_DNA"/>
</dbReference>
<dbReference type="GO" id="GO:0003700">
    <property type="term" value="F:DNA-binding transcription factor activity"/>
    <property type="evidence" value="ECO:0007669"/>
    <property type="project" value="TreeGrafter"/>
</dbReference>
<evidence type="ECO:0000259" key="4">
    <source>
        <dbReference type="PROSITE" id="PS50932"/>
    </source>
</evidence>
<evidence type="ECO:0000256" key="2">
    <source>
        <dbReference type="ARBA" id="ARBA00023125"/>
    </source>
</evidence>
<dbReference type="GO" id="GO:0000976">
    <property type="term" value="F:transcription cis-regulatory region binding"/>
    <property type="evidence" value="ECO:0007669"/>
    <property type="project" value="TreeGrafter"/>
</dbReference>
<keyword evidence="2" id="KW-0238">DNA-binding</keyword>
<dbReference type="Gene3D" id="1.10.260.40">
    <property type="entry name" value="lambda repressor-like DNA-binding domains"/>
    <property type="match status" value="1"/>
</dbReference>